<name>W9QM07_9ROSA</name>
<evidence type="ECO:0000313" key="2">
    <source>
        <dbReference type="Proteomes" id="UP000030645"/>
    </source>
</evidence>
<accession>W9QM07</accession>
<evidence type="ECO:0000313" key="1">
    <source>
        <dbReference type="EMBL" id="EXB40975.1"/>
    </source>
</evidence>
<dbReference type="EMBL" id="KE343785">
    <property type="protein sequence ID" value="EXB40975.1"/>
    <property type="molecule type" value="Genomic_DNA"/>
</dbReference>
<sequence length="66" mass="7729">MATAQNYSKPCLVSRKSNITIKDITTIRTIIRRETICNFRDLRLPRQNSLMIVEQVVDHLQLCLQQ</sequence>
<protein>
    <submittedName>
        <fullName evidence="1">Uncharacterized protein</fullName>
    </submittedName>
</protein>
<dbReference type="Proteomes" id="UP000030645">
    <property type="component" value="Unassembled WGS sequence"/>
</dbReference>
<gene>
    <name evidence="1" type="ORF">L484_020709</name>
</gene>
<reference evidence="2" key="1">
    <citation type="submission" date="2013-01" db="EMBL/GenBank/DDBJ databases">
        <title>Draft Genome Sequence of a Mulberry Tree, Morus notabilis C.K. Schneid.</title>
        <authorList>
            <person name="He N."/>
            <person name="Zhao S."/>
        </authorList>
    </citation>
    <scope>NUCLEOTIDE SEQUENCE</scope>
</reference>
<dbReference type="AlphaFoldDB" id="W9QM07"/>
<proteinExistence type="predicted"/>
<organism evidence="1 2">
    <name type="scientific">Morus notabilis</name>
    <dbReference type="NCBI Taxonomy" id="981085"/>
    <lineage>
        <taxon>Eukaryota</taxon>
        <taxon>Viridiplantae</taxon>
        <taxon>Streptophyta</taxon>
        <taxon>Embryophyta</taxon>
        <taxon>Tracheophyta</taxon>
        <taxon>Spermatophyta</taxon>
        <taxon>Magnoliopsida</taxon>
        <taxon>eudicotyledons</taxon>
        <taxon>Gunneridae</taxon>
        <taxon>Pentapetalae</taxon>
        <taxon>rosids</taxon>
        <taxon>fabids</taxon>
        <taxon>Rosales</taxon>
        <taxon>Moraceae</taxon>
        <taxon>Moreae</taxon>
        <taxon>Morus</taxon>
    </lineage>
</organism>
<keyword evidence="2" id="KW-1185">Reference proteome</keyword>